<keyword evidence="1" id="KW-0560">Oxidoreductase</keyword>
<gene>
    <name evidence="3" type="ORF">Z518_09152</name>
</gene>
<organism evidence="3 4">
    <name type="scientific">Rhinocladiella mackenziei CBS 650.93</name>
    <dbReference type="NCBI Taxonomy" id="1442369"/>
    <lineage>
        <taxon>Eukaryota</taxon>
        <taxon>Fungi</taxon>
        <taxon>Dikarya</taxon>
        <taxon>Ascomycota</taxon>
        <taxon>Pezizomycotina</taxon>
        <taxon>Eurotiomycetes</taxon>
        <taxon>Chaetothyriomycetidae</taxon>
        <taxon>Chaetothyriales</taxon>
        <taxon>Herpotrichiellaceae</taxon>
        <taxon>Rhinocladiella</taxon>
    </lineage>
</organism>
<dbReference type="EMBL" id="KN847481">
    <property type="protein sequence ID" value="KIX01426.1"/>
    <property type="molecule type" value="Genomic_DNA"/>
</dbReference>
<dbReference type="InterPro" id="IPR036291">
    <property type="entry name" value="NAD(P)-bd_dom_sf"/>
</dbReference>
<evidence type="ECO:0000256" key="2">
    <source>
        <dbReference type="ARBA" id="ARBA00023445"/>
    </source>
</evidence>
<proteinExistence type="inferred from homology"/>
<dbReference type="InterPro" id="IPR050425">
    <property type="entry name" value="NAD(P)_dehydrat-like"/>
</dbReference>
<dbReference type="VEuPathDB" id="FungiDB:Z518_09152"/>
<accession>A0A0D2IDU5</accession>
<dbReference type="GO" id="GO:0016616">
    <property type="term" value="F:oxidoreductase activity, acting on the CH-OH group of donors, NAD or NADP as acceptor"/>
    <property type="evidence" value="ECO:0007669"/>
    <property type="project" value="TreeGrafter"/>
</dbReference>
<dbReference type="PANTHER" id="PTHR10366:SF562">
    <property type="entry name" value="ALDEHYDE REDUCTASE II (AFU_ORTHOLOGUE AFUA_1G11360)"/>
    <property type="match status" value="1"/>
</dbReference>
<dbReference type="HOGENOM" id="CLU_007383_9_2_1"/>
<dbReference type="STRING" id="1442369.A0A0D2IDU5"/>
<dbReference type="Proteomes" id="UP000053617">
    <property type="component" value="Unassembled WGS sequence"/>
</dbReference>
<dbReference type="Gene3D" id="3.40.50.720">
    <property type="entry name" value="NAD(P)-binding Rossmann-like Domain"/>
    <property type="match status" value="1"/>
</dbReference>
<dbReference type="OrthoDB" id="2735536at2759"/>
<evidence type="ECO:0000313" key="3">
    <source>
        <dbReference type="EMBL" id="KIX01426.1"/>
    </source>
</evidence>
<sequence>MVSYDPNEAVPMVVNGAINALKAAAQEPSIKRVVMTSSSTAAASPQPNVEFSMDESTWNEEAVEAAWKWMQENKPGFIFNTVLPNANMGAVLSPEHQGTPSTAGRVKALWDEFKGQEKLAFNPPQYFVNVQDTVRVHVGALIYPDVNGERLFDFAYPCTWNDILAIFRKLYPDHHFMANIPNLGKDPSKVANELGRDVRELVHVLNLR</sequence>
<dbReference type="RefSeq" id="XP_013268562.1">
    <property type="nucleotide sequence ID" value="XM_013413108.1"/>
</dbReference>
<reference evidence="3 4" key="1">
    <citation type="submission" date="2015-01" db="EMBL/GenBank/DDBJ databases">
        <title>The Genome Sequence of Rhinocladiella mackenzie CBS 650.93.</title>
        <authorList>
            <consortium name="The Broad Institute Genomics Platform"/>
            <person name="Cuomo C."/>
            <person name="de Hoog S."/>
            <person name="Gorbushina A."/>
            <person name="Stielow B."/>
            <person name="Teixiera M."/>
            <person name="Abouelleil A."/>
            <person name="Chapman S.B."/>
            <person name="Priest M."/>
            <person name="Young S.K."/>
            <person name="Wortman J."/>
            <person name="Nusbaum C."/>
            <person name="Birren B."/>
        </authorList>
    </citation>
    <scope>NUCLEOTIDE SEQUENCE [LARGE SCALE GENOMIC DNA]</scope>
    <source>
        <strain evidence="3 4">CBS 650.93</strain>
    </source>
</reference>
<comment type="similarity">
    <text evidence="2">Belongs to the NAD(P)-dependent epimerase/dehydratase family. Dihydroflavonol-4-reductase subfamily.</text>
</comment>
<dbReference type="PANTHER" id="PTHR10366">
    <property type="entry name" value="NAD DEPENDENT EPIMERASE/DEHYDRATASE"/>
    <property type="match status" value="1"/>
</dbReference>
<keyword evidence="4" id="KW-1185">Reference proteome</keyword>
<dbReference type="SUPFAM" id="SSF51735">
    <property type="entry name" value="NAD(P)-binding Rossmann-fold domains"/>
    <property type="match status" value="1"/>
</dbReference>
<protein>
    <submittedName>
        <fullName evidence="3">Rhinocladiella mackenziei CBS 650.93 unplaced genomic scaffold supercont1.7, whole genome shotgun sequence</fullName>
    </submittedName>
</protein>
<evidence type="ECO:0000313" key="4">
    <source>
        <dbReference type="Proteomes" id="UP000053617"/>
    </source>
</evidence>
<name>A0A0D2IDU5_9EURO</name>
<dbReference type="AlphaFoldDB" id="A0A0D2IDU5"/>
<evidence type="ECO:0000256" key="1">
    <source>
        <dbReference type="ARBA" id="ARBA00023002"/>
    </source>
</evidence>
<dbReference type="GeneID" id="25297223"/>